<protein>
    <submittedName>
        <fullName evidence="3">Uncharacterized protein</fullName>
    </submittedName>
</protein>
<keyword evidence="4" id="KW-1185">Reference proteome</keyword>
<dbReference type="SUPFAM" id="SSF103473">
    <property type="entry name" value="MFS general substrate transporter"/>
    <property type="match status" value="1"/>
</dbReference>
<comment type="caution">
    <text evidence="3">The sequence shown here is derived from an EMBL/GenBank/DDBJ whole genome shotgun (WGS) entry which is preliminary data.</text>
</comment>
<dbReference type="EMBL" id="JAHRIN010026143">
    <property type="protein sequence ID" value="MEQ2200511.1"/>
    <property type="molecule type" value="Genomic_DNA"/>
</dbReference>
<sequence>MNTCGAFSGVLMVYFSGYLIEATGSWGSMFALITTVNLMGLFTFLAFAEARRVDIESSRVRHNSIHI</sequence>
<dbReference type="Proteomes" id="UP001434883">
    <property type="component" value="Unassembled WGS sequence"/>
</dbReference>
<dbReference type="InterPro" id="IPR036259">
    <property type="entry name" value="MFS_trans_sf"/>
</dbReference>
<evidence type="ECO:0000313" key="3">
    <source>
        <dbReference type="EMBL" id="MEQ2200511.1"/>
    </source>
</evidence>
<proteinExistence type="predicted"/>
<feature type="transmembrane region" description="Helical" evidence="2">
    <location>
        <begin position="26"/>
        <end position="48"/>
    </location>
</feature>
<evidence type="ECO:0000256" key="1">
    <source>
        <dbReference type="ARBA" id="ARBA00004141"/>
    </source>
</evidence>
<evidence type="ECO:0000256" key="2">
    <source>
        <dbReference type="SAM" id="Phobius"/>
    </source>
</evidence>
<accession>A0ABV0QYJ5</accession>
<reference evidence="3 4" key="1">
    <citation type="submission" date="2021-06" db="EMBL/GenBank/DDBJ databases">
        <authorList>
            <person name="Palmer J.M."/>
        </authorList>
    </citation>
    <scope>NUCLEOTIDE SEQUENCE [LARGE SCALE GENOMIC DNA]</scope>
    <source>
        <strain evidence="3 4">XC_2019</strain>
        <tissue evidence="3">Muscle</tissue>
    </source>
</reference>
<comment type="subcellular location">
    <subcellularLocation>
        <location evidence="1">Membrane</location>
        <topology evidence="1">Multi-pass membrane protein</topology>
    </subcellularLocation>
</comment>
<keyword evidence="2" id="KW-0812">Transmembrane</keyword>
<keyword evidence="2" id="KW-1133">Transmembrane helix</keyword>
<gene>
    <name evidence="3" type="ORF">XENOCAPTIV_030381</name>
</gene>
<keyword evidence="2" id="KW-0472">Membrane</keyword>
<name>A0ABV0QYJ5_9TELE</name>
<evidence type="ECO:0000313" key="4">
    <source>
        <dbReference type="Proteomes" id="UP001434883"/>
    </source>
</evidence>
<organism evidence="3 4">
    <name type="scientific">Xenoophorus captivus</name>
    <dbReference type="NCBI Taxonomy" id="1517983"/>
    <lineage>
        <taxon>Eukaryota</taxon>
        <taxon>Metazoa</taxon>
        <taxon>Chordata</taxon>
        <taxon>Craniata</taxon>
        <taxon>Vertebrata</taxon>
        <taxon>Euteleostomi</taxon>
        <taxon>Actinopterygii</taxon>
        <taxon>Neopterygii</taxon>
        <taxon>Teleostei</taxon>
        <taxon>Neoteleostei</taxon>
        <taxon>Acanthomorphata</taxon>
        <taxon>Ovalentaria</taxon>
        <taxon>Atherinomorphae</taxon>
        <taxon>Cyprinodontiformes</taxon>
        <taxon>Goodeidae</taxon>
        <taxon>Xenoophorus</taxon>
    </lineage>
</organism>